<name>A0AAW8JEP4_9GAMM</name>
<dbReference type="EMBL" id="JAVIDA010000003">
    <property type="protein sequence ID" value="MDQ9070562.1"/>
    <property type="molecule type" value="Genomic_DNA"/>
</dbReference>
<gene>
    <name evidence="1" type="ORF">RFH51_03680</name>
</gene>
<evidence type="ECO:0000313" key="1">
    <source>
        <dbReference type="EMBL" id="MDQ9070562.1"/>
    </source>
</evidence>
<organism evidence="1 2">
    <name type="scientific">Acinetobacter gerneri</name>
    <dbReference type="NCBI Taxonomy" id="202952"/>
    <lineage>
        <taxon>Bacteria</taxon>
        <taxon>Pseudomonadati</taxon>
        <taxon>Pseudomonadota</taxon>
        <taxon>Gammaproteobacteria</taxon>
        <taxon>Moraxellales</taxon>
        <taxon>Moraxellaceae</taxon>
        <taxon>Acinetobacter</taxon>
    </lineage>
</organism>
<protein>
    <recommendedName>
        <fullName evidence="3">TFIIB-type zinc ribbon-containing protein</fullName>
    </recommendedName>
</protein>
<reference evidence="1" key="1">
    <citation type="submission" date="2023-08" db="EMBL/GenBank/DDBJ databases">
        <title>Emergence of clinically-relevant ST2 carbapenem-resistant Acinetobacter baumannii strains in hospital sewages in Zhejiang, East of China.</title>
        <authorList>
            <person name="Kaichao C."/>
            <person name="Zhang R."/>
        </authorList>
    </citation>
    <scope>NUCLEOTIDE SEQUENCE</scope>
    <source>
        <strain evidence="1">M-SY-60</strain>
    </source>
</reference>
<dbReference type="Proteomes" id="UP001243195">
    <property type="component" value="Unassembled WGS sequence"/>
</dbReference>
<sequence length="385" mass="46247">MLLQILRKQLDESTFCPLCQASMYLVEAEEFEQELEFYECSHCHHQVFQNNQRSCQCENCTSKRKKLIKEARLEEKRHFKAKEQYELSLDQLSFLHKLFLLSLLDNQVQEGQQFEEFIDWEKIKYHHITPNYYFQSQLINQLIKDNVLISKSFSDQASQFYINVRLDGYSEPSLFSITHQLRQWFYENLSMGIPFKSSDEVKNVLYVVLYQEIVQFTQHYCRTWGIQISGNKGFQSFCYQLLDSLAVGQIYYLIQTALEYLYQKKALQIRNENFINTNILKKTLQQYRERALAEKWETSTLPRPPNIPLSKMSEILFFRFLGYDESIFFQPVWRAWKKIEPRLSFYSVKRCMYCGSNELDVDYDAESYVSLFCRNCKHQDHYFTK</sequence>
<comment type="caution">
    <text evidence="1">The sequence shown here is derived from an EMBL/GenBank/DDBJ whole genome shotgun (WGS) entry which is preliminary data.</text>
</comment>
<proteinExistence type="predicted"/>
<evidence type="ECO:0008006" key="3">
    <source>
        <dbReference type="Google" id="ProtNLM"/>
    </source>
</evidence>
<dbReference type="RefSeq" id="WP_277090085.1">
    <property type="nucleotide sequence ID" value="NZ_JAKVJG010000002.1"/>
</dbReference>
<dbReference type="AlphaFoldDB" id="A0AAW8JEP4"/>
<evidence type="ECO:0000313" key="2">
    <source>
        <dbReference type="Proteomes" id="UP001243195"/>
    </source>
</evidence>
<accession>A0AAW8JEP4</accession>